<evidence type="ECO:0000313" key="2">
    <source>
        <dbReference type="EMBL" id="RVU28878.1"/>
    </source>
</evidence>
<dbReference type="Proteomes" id="UP000283128">
    <property type="component" value="Unassembled WGS sequence"/>
</dbReference>
<sequence length="115" mass="13144">MNSNARSPKRVNIHWPAVLVGQGGNHARRPTSHMANPQETGHGQRRDPRPLRLGHGGLLQASRREPRHHRSQKPPASIRPRRRDTRLPQLRPRHGSRPPRRSRRGGNPLRAGPRR</sequence>
<name>A0A3S2Z417_9ACTN</name>
<gene>
    <name evidence="2" type="ORF">EOT10_03180</name>
</gene>
<keyword evidence="3" id="KW-1185">Reference proteome</keyword>
<comment type="caution">
    <text evidence="2">The sequence shown here is derived from an EMBL/GenBank/DDBJ whole genome shotgun (WGS) entry which is preliminary data.</text>
</comment>
<dbReference type="AlphaFoldDB" id="A0A3S2Z417"/>
<feature type="region of interest" description="Disordered" evidence="1">
    <location>
        <begin position="1"/>
        <end position="115"/>
    </location>
</feature>
<reference evidence="2 3" key="1">
    <citation type="submission" date="2019-01" db="EMBL/GenBank/DDBJ databases">
        <title>Genome sequences of Streptomyces and Rhizobium isolates collected from root and soil.</title>
        <authorList>
            <person name="Chhettri S."/>
            <person name="Sevigny J.L."/>
            <person name="Sen A."/>
            <person name="Ennis N."/>
            <person name="Tisa L."/>
        </authorList>
    </citation>
    <scope>NUCLEOTIDE SEQUENCE [LARGE SCALE GENOMIC DNA]</scope>
    <source>
        <strain evidence="2 3">San01</strain>
    </source>
</reference>
<evidence type="ECO:0000313" key="3">
    <source>
        <dbReference type="Proteomes" id="UP000283128"/>
    </source>
</evidence>
<proteinExistence type="predicted"/>
<dbReference type="EMBL" id="RZYA01000001">
    <property type="protein sequence ID" value="RVU28878.1"/>
    <property type="molecule type" value="Genomic_DNA"/>
</dbReference>
<evidence type="ECO:0000256" key="1">
    <source>
        <dbReference type="SAM" id="MobiDB-lite"/>
    </source>
</evidence>
<accession>A0A3S2Z417</accession>
<feature type="compositionally biased region" description="Basic residues" evidence="1">
    <location>
        <begin position="91"/>
        <end position="104"/>
    </location>
</feature>
<protein>
    <submittedName>
        <fullName evidence="2">Uncharacterized protein</fullName>
    </submittedName>
</protein>
<organism evidence="2 3">
    <name type="scientific">Streptomyces antnestii</name>
    <dbReference type="NCBI Taxonomy" id="2494256"/>
    <lineage>
        <taxon>Bacteria</taxon>
        <taxon>Bacillati</taxon>
        <taxon>Actinomycetota</taxon>
        <taxon>Actinomycetes</taxon>
        <taxon>Kitasatosporales</taxon>
        <taxon>Streptomycetaceae</taxon>
        <taxon>Streptomyces</taxon>
    </lineage>
</organism>